<dbReference type="SMART" id="SM00248">
    <property type="entry name" value="ANK"/>
    <property type="match status" value="3"/>
</dbReference>
<feature type="repeat" description="WD" evidence="4">
    <location>
        <begin position="394"/>
        <end position="435"/>
    </location>
</feature>
<evidence type="ECO:0000256" key="4">
    <source>
        <dbReference type="PROSITE-ProRule" id="PRU00221"/>
    </source>
</evidence>
<name>A0A2K0TRT2_TRIHA</name>
<dbReference type="OrthoDB" id="538223at2759"/>
<feature type="repeat" description="WD" evidence="4">
    <location>
        <begin position="477"/>
        <end position="518"/>
    </location>
</feature>
<evidence type="ECO:0000256" key="5">
    <source>
        <dbReference type="SAM" id="MobiDB-lite"/>
    </source>
</evidence>
<gene>
    <name evidence="6" type="ORF">THARTR1_10368</name>
</gene>
<keyword evidence="3" id="KW-0040">ANK repeat</keyword>
<feature type="repeat" description="WD" evidence="4">
    <location>
        <begin position="519"/>
        <end position="558"/>
    </location>
</feature>
<sequence length="558" mass="61823">MDHGLPEKDDNAIKEDYFATNEYFEDRESADSSKCLTAQGRSSMMSSRDVANQNNVDDATQAEPDSNTAVSRGDVDAIRSPIEDCQTLDNDGEIRERAFRVAIQGGHIANVKQLLKSGFDINSQDEYGQTALFLATAQNNMSMARYLIKSGIDVHSKDPNGLTALHVAIQKGNKDIISLLFTPTVDQKFTDDQCQEAISWAREQGQPEAVQILTELREKYESMLGRAQETFNIEDRAAAAQTVIQGHGWHALIDPLLEPLCFDLVDDSPDLKVVVCSVAFSHDGMYTAIGDERGKVKIFDVKRRHKVFQMDLETNHLVWELCFSPDGRSLVTASDNLVQVCNIATQAVEHYFHHDKTVLAVDASNDGRWLASCGRNGTVHVWDLEQGVEIKKLIPSGGSQLYSIKISPDGCFVAAGGLNGYVDIWNIQLDGSEKTKLHHGNFINSIAFSSDGKHLATGGVPSLKLWDLDTGACLSDFGNSEFEVSVLSITPDDRWIIAASKDGSIWFWDRTTGRSHRIFNAHKDHINCIAIRPLGGYFATASNDQTMRMWSYGPRKQT</sequence>
<dbReference type="EMBL" id="MTYI01000242">
    <property type="protein sequence ID" value="PNP48227.1"/>
    <property type="molecule type" value="Genomic_DNA"/>
</dbReference>
<reference evidence="6 7" key="1">
    <citation type="submission" date="2017-02" db="EMBL/GenBank/DDBJ databases">
        <title>Genomes of Trichoderma spp. with biocontrol activity.</title>
        <authorList>
            <person name="Gardiner D."/>
            <person name="Kazan K."/>
            <person name="Vos C."/>
            <person name="Harvey P."/>
        </authorList>
    </citation>
    <scope>NUCLEOTIDE SEQUENCE [LARGE SCALE GENOMIC DNA]</scope>
    <source>
        <strain evidence="6 7">Tr1</strain>
    </source>
</reference>
<dbReference type="SMART" id="SM00320">
    <property type="entry name" value="WD40"/>
    <property type="match status" value="7"/>
</dbReference>
<dbReference type="PROSITE" id="PS50297">
    <property type="entry name" value="ANK_REP_REGION"/>
    <property type="match status" value="2"/>
</dbReference>
<feature type="repeat" description="ANK" evidence="3">
    <location>
        <begin position="160"/>
        <end position="192"/>
    </location>
</feature>
<dbReference type="InterPro" id="IPR001680">
    <property type="entry name" value="WD40_rpt"/>
</dbReference>
<dbReference type="SUPFAM" id="SSF50978">
    <property type="entry name" value="WD40 repeat-like"/>
    <property type="match status" value="1"/>
</dbReference>
<dbReference type="InterPro" id="IPR019775">
    <property type="entry name" value="WD40_repeat_CS"/>
</dbReference>
<protein>
    <submittedName>
        <fullName evidence="6">Uncharacterized protein</fullName>
    </submittedName>
</protein>
<dbReference type="Proteomes" id="UP000236290">
    <property type="component" value="Unassembled WGS sequence"/>
</dbReference>
<dbReference type="Gene3D" id="1.25.40.20">
    <property type="entry name" value="Ankyrin repeat-containing domain"/>
    <property type="match status" value="1"/>
</dbReference>
<proteinExistence type="predicted"/>
<dbReference type="PANTHER" id="PTHR19848:SF8">
    <property type="entry name" value="F-BOX AND WD REPEAT DOMAIN CONTAINING 7"/>
    <property type="match status" value="1"/>
</dbReference>
<feature type="repeat" description="WD" evidence="4">
    <location>
        <begin position="351"/>
        <end position="392"/>
    </location>
</feature>
<dbReference type="PROSITE" id="PS50088">
    <property type="entry name" value="ANK_REPEAT"/>
    <property type="match status" value="2"/>
</dbReference>
<dbReference type="SUPFAM" id="SSF48403">
    <property type="entry name" value="Ankyrin repeat"/>
    <property type="match status" value="1"/>
</dbReference>
<dbReference type="InterPro" id="IPR002110">
    <property type="entry name" value="Ankyrin_rpt"/>
</dbReference>
<keyword evidence="1 4" id="KW-0853">WD repeat</keyword>
<feature type="repeat" description="ANK" evidence="3">
    <location>
        <begin position="127"/>
        <end position="159"/>
    </location>
</feature>
<feature type="compositionally biased region" description="Polar residues" evidence="5">
    <location>
        <begin position="32"/>
        <end position="70"/>
    </location>
</feature>
<evidence type="ECO:0000313" key="6">
    <source>
        <dbReference type="EMBL" id="PNP48227.1"/>
    </source>
</evidence>
<dbReference type="PANTHER" id="PTHR19848">
    <property type="entry name" value="WD40 REPEAT PROTEIN"/>
    <property type="match status" value="1"/>
</dbReference>
<dbReference type="PROSITE" id="PS50294">
    <property type="entry name" value="WD_REPEATS_REGION"/>
    <property type="match status" value="2"/>
</dbReference>
<dbReference type="InterPro" id="IPR036322">
    <property type="entry name" value="WD40_repeat_dom_sf"/>
</dbReference>
<dbReference type="InterPro" id="IPR015943">
    <property type="entry name" value="WD40/YVTN_repeat-like_dom_sf"/>
</dbReference>
<dbReference type="PROSITE" id="PS50082">
    <property type="entry name" value="WD_REPEATS_2"/>
    <property type="match status" value="4"/>
</dbReference>
<organism evidence="6 7">
    <name type="scientific">Trichoderma harzianum</name>
    <name type="common">Hypocrea lixii</name>
    <dbReference type="NCBI Taxonomy" id="5544"/>
    <lineage>
        <taxon>Eukaryota</taxon>
        <taxon>Fungi</taxon>
        <taxon>Dikarya</taxon>
        <taxon>Ascomycota</taxon>
        <taxon>Pezizomycotina</taxon>
        <taxon>Sordariomycetes</taxon>
        <taxon>Hypocreomycetidae</taxon>
        <taxon>Hypocreales</taxon>
        <taxon>Hypocreaceae</taxon>
        <taxon>Trichoderma</taxon>
    </lineage>
</organism>
<dbReference type="Pfam" id="PF00023">
    <property type="entry name" value="Ank"/>
    <property type="match status" value="1"/>
</dbReference>
<dbReference type="Gene3D" id="2.130.10.10">
    <property type="entry name" value="YVTN repeat-like/Quinoprotein amine dehydrogenase"/>
    <property type="match status" value="2"/>
</dbReference>
<feature type="region of interest" description="Disordered" evidence="5">
    <location>
        <begin position="25"/>
        <end position="71"/>
    </location>
</feature>
<dbReference type="InterPro" id="IPR036770">
    <property type="entry name" value="Ankyrin_rpt-contain_sf"/>
</dbReference>
<dbReference type="PROSITE" id="PS00678">
    <property type="entry name" value="WD_REPEATS_1"/>
    <property type="match status" value="1"/>
</dbReference>
<dbReference type="AlphaFoldDB" id="A0A2K0TRT2"/>
<evidence type="ECO:0000256" key="3">
    <source>
        <dbReference type="PROSITE-ProRule" id="PRU00023"/>
    </source>
</evidence>
<dbReference type="Pfam" id="PF12796">
    <property type="entry name" value="Ank_2"/>
    <property type="match status" value="1"/>
</dbReference>
<comment type="caution">
    <text evidence="6">The sequence shown here is derived from an EMBL/GenBank/DDBJ whole genome shotgun (WGS) entry which is preliminary data.</text>
</comment>
<keyword evidence="2" id="KW-0677">Repeat</keyword>
<accession>A0A2K0TRT2</accession>
<evidence type="ECO:0000313" key="7">
    <source>
        <dbReference type="Proteomes" id="UP000236290"/>
    </source>
</evidence>
<evidence type="ECO:0000256" key="2">
    <source>
        <dbReference type="ARBA" id="ARBA00022737"/>
    </source>
</evidence>
<dbReference type="CDD" id="cd00200">
    <property type="entry name" value="WD40"/>
    <property type="match status" value="1"/>
</dbReference>
<dbReference type="Pfam" id="PF00400">
    <property type="entry name" value="WD40"/>
    <property type="match status" value="6"/>
</dbReference>
<evidence type="ECO:0000256" key="1">
    <source>
        <dbReference type="ARBA" id="ARBA00022574"/>
    </source>
</evidence>